<feature type="region of interest" description="Disordered" evidence="1">
    <location>
        <begin position="122"/>
        <end position="141"/>
    </location>
</feature>
<dbReference type="KEGG" id="rso:RSp0213"/>
<feature type="compositionally biased region" description="Basic and acidic residues" evidence="1">
    <location>
        <begin position="126"/>
        <end position="135"/>
    </location>
</feature>
<dbReference type="AlphaFoldDB" id="Q8XTA1"/>
<geneLocation type="plasmid" evidence="3">
    <name>megaplasmid Rsp</name>
</geneLocation>
<dbReference type="Proteomes" id="UP000001436">
    <property type="component" value="Plasmid pGMI1000MP"/>
</dbReference>
<feature type="compositionally biased region" description="Polar residues" evidence="1">
    <location>
        <begin position="1"/>
        <end position="15"/>
    </location>
</feature>
<reference evidence="2 3" key="1">
    <citation type="journal article" date="2002" name="Nature">
        <title>Genome sequence of the plant pathogen Ralstonia solanacearum.</title>
        <authorList>
            <person name="Salanoubat M."/>
            <person name="Genin S."/>
            <person name="Artiguenave F."/>
            <person name="Gouzy J."/>
            <person name="Mangenot S."/>
            <person name="Arlat M."/>
            <person name="Billault A."/>
            <person name="Brottier P."/>
            <person name="Camus J.C."/>
            <person name="Cattolico L."/>
            <person name="Chandler M."/>
            <person name="Choisne N."/>
            <person name="Claudel-Renard C."/>
            <person name="Cunnac S."/>
            <person name="Demange N."/>
            <person name="Gaspin C."/>
            <person name="Lavie M."/>
            <person name="Moisan A."/>
            <person name="Robert C."/>
            <person name="Saurin W."/>
            <person name="Schiex T."/>
            <person name="Siguier P."/>
            <person name="Thebault P."/>
            <person name="Whalen M."/>
            <person name="Wincker P."/>
            <person name="Levy M."/>
            <person name="Weissenbach J."/>
            <person name="Boucher C.A."/>
        </authorList>
    </citation>
    <scope>NUCLEOTIDE SEQUENCE [LARGE SCALE GENOMIC DNA]</scope>
    <source>
        <strain evidence="3">ATCC BAA-1114 / GMI1000</strain>
    </source>
</reference>
<dbReference type="HOGENOM" id="CLU_139780_0_0_4"/>
<name>Q8XTA1_RALN1</name>
<gene>
    <name evidence="2" type="ordered locus">RSp0213</name>
</gene>
<proteinExistence type="predicted"/>
<dbReference type="EnsemblBacteria" id="CAD17364">
    <property type="protein sequence ID" value="CAD17364"/>
    <property type="gene ID" value="RSp0213"/>
</dbReference>
<evidence type="ECO:0000313" key="3">
    <source>
        <dbReference type="Proteomes" id="UP000001436"/>
    </source>
</evidence>
<keyword evidence="3" id="KW-1185">Reference proteome</keyword>
<evidence type="ECO:0000256" key="1">
    <source>
        <dbReference type="SAM" id="MobiDB-lite"/>
    </source>
</evidence>
<evidence type="ECO:0000313" key="2">
    <source>
        <dbReference type="EMBL" id="CAD17364.1"/>
    </source>
</evidence>
<sequence length="160" mass="17549">MGCFNVTGTSGTASNYVAREHSVEASPTHTPQQTGRRRAPGTPPSRASNTDAAEMRALRNQAQALQQRAIQELPNPRTDAASTLLDSLLTLVTSINRMDPSTAQNRLAQLEGRVNSFYTTNPVGHDQLDQSDRFSDTASHASDIYHPSDSFRFMSYRPGR</sequence>
<dbReference type="PHI-base" id="PHI:5396"/>
<feature type="region of interest" description="Disordered" evidence="1">
    <location>
        <begin position="1"/>
        <end position="51"/>
    </location>
</feature>
<protein>
    <submittedName>
        <fullName evidence="2">Type III effector protein</fullName>
    </submittedName>
</protein>
<feature type="compositionally biased region" description="Polar residues" evidence="1">
    <location>
        <begin position="25"/>
        <end position="34"/>
    </location>
</feature>
<dbReference type="PHI-base" id="PHI:5159"/>
<accession>Q8XTA1</accession>
<dbReference type="EMBL" id="AL646053">
    <property type="protein sequence ID" value="CAD17364.1"/>
    <property type="molecule type" value="Genomic_DNA"/>
</dbReference>
<organism evidence="2 3">
    <name type="scientific">Ralstonia nicotianae (strain ATCC BAA-1114 / GMI1000)</name>
    <name type="common">Ralstonia solanacearum</name>
    <dbReference type="NCBI Taxonomy" id="267608"/>
    <lineage>
        <taxon>Bacteria</taxon>
        <taxon>Pseudomonadati</taxon>
        <taxon>Pseudomonadota</taxon>
        <taxon>Betaproteobacteria</taxon>
        <taxon>Burkholderiales</taxon>
        <taxon>Burkholderiaceae</taxon>
        <taxon>Ralstonia</taxon>
        <taxon>Ralstonia solanacearum species complex</taxon>
    </lineage>
</organism>